<organism evidence="1 2">
    <name type="scientific">Mycena rosella</name>
    <name type="common">Pink bonnet</name>
    <name type="synonym">Agaricus rosellus</name>
    <dbReference type="NCBI Taxonomy" id="1033263"/>
    <lineage>
        <taxon>Eukaryota</taxon>
        <taxon>Fungi</taxon>
        <taxon>Dikarya</taxon>
        <taxon>Basidiomycota</taxon>
        <taxon>Agaricomycotina</taxon>
        <taxon>Agaricomycetes</taxon>
        <taxon>Agaricomycetidae</taxon>
        <taxon>Agaricales</taxon>
        <taxon>Marasmiineae</taxon>
        <taxon>Mycenaceae</taxon>
        <taxon>Mycena</taxon>
    </lineage>
</organism>
<protein>
    <submittedName>
        <fullName evidence="1">Uncharacterized protein</fullName>
    </submittedName>
</protein>
<keyword evidence="2" id="KW-1185">Reference proteome</keyword>
<sequence length="179" mass="19073">MPAPQVVQNVGPMNSNIGYVRDGTGIRPLGLILKHTGAKDISRAYTVALSVPFSALDTRDNGSLRVHGAKAYVNETLWSVSHTDTPRCAGCPCIDSGDSGSSTQSTSVPAGYVGSYKLLQLRPASCLASTNLKSWIDIALDSRGAYGVIIFCARRDICLTWWWLQTELESGPGRPSASG</sequence>
<dbReference type="AlphaFoldDB" id="A0AAD7DQU1"/>
<accession>A0AAD7DQU1</accession>
<evidence type="ECO:0000313" key="1">
    <source>
        <dbReference type="EMBL" id="KAJ7696968.1"/>
    </source>
</evidence>
<name>A0AAD7DQU1_MYCRO</name>
<reference evidence="1" key="1">
    <citation type="submission" date="2023-03" db="EMBL/GenBank/DDBJ databases">
        <title>Massive genome expansion in bonnet fungi (Mycena s.s.) driven by repeated elements and novel gene families across ecological guilds.</title>
        <authorList>
            <consortium name="Lawrence Berkeley National Laboratory"/>
            <person name="Harder C.B."/>
            <person name="Miyauchi S."/>
            <person name="Viragh M."/>
            <person name="Kuo A."/>
            <person name="Thoen E."/>
            <person name="Andreopoulos B."/>
            <person name="Lu D."/>
            <person name="Skrede I."/>
            <person name="Drula E."/>
            <person name="Henrissat B."/>
            <person name="Morin E."/>
            <person name="Kohler A."/>
            <person name="Barry K."/>
            <person name="LaButti K."/>
            <person name="Morin E."/>
            <person name="Salamov A."/>
            <person name="Lipzen A."/>
            <person name="Mereny Z."/>
            <person name="Hegedus B."/>
            <person name="Baldrian P."/>
            <person name="Stursova M."/>
            <person name="Weitz H."/>
            <person name="Taylor A."/>
            <person name="Grigoriev I.V."/>
            <person name="Nagy L.G."/>
            <person name="Martin F."/>
            <person name="Kauserud H."/>
        </authorList>
    </citation>
    <scope>NUCLEOTIDE SEQUENCE</scope>
    <source>
        <strain evidence="1">CBHHK067</strain>
    </source>
</reference>
<dbReference type="Proteomes" id="UP001221757">
    <property type="component" value="Unassembled WGS sequence"/>
</dbReference>
<gene>
    <name evidence="1" type="ORF">B0H17DRAFT_1130620</name>
</gene>
<evidence type="ECO:0000313" key="2">
    <source>
        <dbReference type="Proteomes" id="UP001221757"/>
    </source>
</evidence>
<comment type="caution">
    <text evidence="1">The sequence shown here is derived from an EMBL/GenBank/DDBJ whole genome shotgun (WGS) entry which is preliminary data.</text>
</comment>
<proteinExistence type="predicted"/>
<dbReference type="EMBL" id="JARKIE010000032">
    <property type="protein sequence ID" value="KAJ7696968.1"/>
    <property type="molecule type" value="Genomic_DNA"/>
</dbReference>